<dbReference type="EMBL" id="VULY01000018">
    <property type="protein sequence ID" value="MSR94750.1"/>
    <property type="molecule type" value="Genomic_DNA"/>
</dbReference>
<feature type="transmembrane region" description="Helical" evidence="2">
    <location>
        <begin position="180"/>
        <end position="198"/>
    </location>
</feature>
<keyword evidence="2" id="KW-0472">Membrane</keyword>
<feature type="domain" description="TPM" evidence="4">
    <location>
        <begin position="36"/>
        <end position="153"/>
    </location>
</feature>
<evidence type="ECO:0000256" key="3">
    <source>
        <dbReference type="SAM" id="SignalP"/>
    </source>
</evidence>
<evidence type="ECO:0000259" key="4">
    <source>
        <dbReference type="Pfam" id="PF04536"/>
    </source>
</evidence>
<feature type="chain" id="PRO_5039467424" evidence="3">
    <location>
        <begin position="23"/>
        <end position="267"/>
    </location>
</feature>
<evidence type="ECO:0000256" key="2">
    <source>
        <dbReference type="SAM" id="Phobius"/>
    </source>
</evidence>
<evidence type="ECO:0000256" key="1">
    <source>
        <dbReference type="SAM" id="MobiDB-lite"/>
    </source>
</evidence>
<dbReference type="PANTHER" id="PTHR30373:SF2">
    <property type="entry name" value="UPF0603 PROTEIN YGCG"/>
    <property type="match status" value="1"/>
</dbReference>
<sequence>MKKRRRLLAVGILFLAVLAGWATGGEASGHPSERILDQADLLTDREESRLSQLLDRYSQENQCDIVAATVDSLGNKTAQEAADDLFDEKGYGTGTERDGILLLVSMERRDWAISTSGFAMQAFSLDGQTYIMDQVKPLLGEEEYFQAFQTYANLSAELVEQAREGNPYGEGKSSGKPVPLYWIPVSIILGMGLAWVFGRIRASALKSVTGEKLAARYIVPKSFHLTVRQDQLIRKFVTTRRIEKSGSGSGAHTSSSGRTHGGSSGKF</sequence>
<keyword evidence="2" id="KW-0812">Transmembrane</keyword>
<accession>A0A6N7V3Q9</accession>
<dbReference type="RefSeq" id="WP_154478570.1">
    <property type="nucleotide sequence ID" value="NZ_VULY01000018.1"/>
</dbReference>
<dbReference type="Pfam" id="PF04536">
    <property type="entry name" value="TPM_phosphatase"/>
    <property type="match status" value="1"/>
</dbReference>
<evidence type="ECO:0000313" key="5">
    <source>
        <dbReference type="EMBL" id="MSR94750.1"/>
    </source>
</evidence>
<evidence type="ECO:0000313" key="6">
    <source>
        <dbReference type="Proteomes" id="UP000434409"/>
    </source>
</evidence>
<feature type="region of interest" description="Disordered" evidence="1">
    <location>
        <begin position="243"/>
        <end position="267"/>
    </location>
</feature>
<protein>
    <submittedName>
        <fullName evidence="5">TPM domain-containing protein</fullName>
    </submittedName>
</protein>
<comment type="caution">
    <text evidence="5">The sequence shown here is derived from an EMBL/GenBank/DDBJ whole genome shotgun (WGS) entry which is preliminary data.</text>
</comment>
<dbReference type="Proteomes" id="UP000434409">
    <property type="component" value="Unassembled WGS sequence"/>
</dbReference>
<keyword evidence="2" id="KW-1133">Transmembrane helix</keyword>
<dbReference type="Gene3D" id="3.10.310.50">
    <property type="match status" value="1"/>
</dbReference>
<feature type="signal peptide" evidence="3">
    <location>
        <begin position="1"/>
        <end position="22"/>
    </location>
</feature>
<dbReference type="InterPro" id="IPR007621">
    <property type="entry name" value="TPM_dom"/>
</dbReference>
<reference evidence="5 6" key="1">
    <citation type="submission" date="2019-08" db="EMBL/GenBank/DDBJ databases">
        <title>In-depth cultivation of the pig gut microbiome towards novel bacterial diversity and tailored functional studies.</title>
        <authorList>
            <person name="Wylensek D."/>
            <person name="Hitch T.C.A."/>
            <person name="Clavel T."/>
        </authorList>
    </citation>
    <scope>NUCLEOTIDE SEQUENCE [LARGE SCALE GENOMIC DNA]</scope>
    <source>
        <strain evidence="5 6">68-1-5</strain>
    </source>
</reference>
<keyword evidence="6" id="KW-1185">Reference proteome</keyword>
<gene>
    <name evidence="5" type="ORF">FYJ34_10895</name>
</gene>
<dbReference type="PANTHER" id="PTHR30373">
    <property type="entry name" value="UPF0603 PROTEIN YGCG"/>
    <property type="match status" value="1"/>
</dbReference>
<organism evidence="5 6">
    <name type="scientific">Suipraeoptans intestinalis</name>
    <dbReference type="NCBI Taxonomy" id="2606628"/>
    <lineage>
        <taxon>Bacteria</taxon>
        <taxon>Bacillati</taxon>
        <taxon>Bacillota</taxon>
        <taxon>Clostridia</taxon>
        <taxon>Lachnospirales</taxon>
        <taxon>Lachnospiraceae</taxon>
        <taxon>Suipraeoptans</taxon>
    </lineage>
</organism>
<keyword evidence="3" id="KW-0732">Signal</keyword>
<name>A0A6N7V3Q9_9FIRM</name>
<dbReference type="AlphaFoldDB" id="A0A6N7V3Q9"/>
<proteinExistence type="predicted"/>